<gene>
    <name evidence="2" type="ORF">DVR12_17850</name>
</gene>
<proteinExistence type="predicted"/>
<feature type="domain" description="Cysteine-rich CPCC" evidence="1">
    <location>
        <begin position="100"/>
        <end position="166"/>
    </location>
</feature>
<dbReference type="Pfam" id="PF14206">
    <property type="entry name" value="Cys_rich_CPCC"/>
    <property type="match status" value="1"/>
</dbReference>
<dbReference type="InterPro" id="IPR025983">
    <property type="entry name" value="Cys_rich_CPCC"/>
</dbReference>
<evidence type="ECO:0000313" key="2">
    <source>
        <dbReference type="EMBL" id="RFS21198.1"/>
    </source>
</evidence>
<accession>A0A3E1Y8J7</accession>
<dbReference type="RefSeq" id="WP_116977146.1">
    <property type="nucleotide sequence ID" value="NZ_QPMM01000009.1"/>
</dbReference>
<organism evidence="2 3">
    <name type="scientific">Chitinophaga silvatica</name>
    <dbReference type="NCBI Taxonomy" id="2282649"/>
    <lineage>
        <taxon>Bacteria</taxon>
        <taxon>Pseudomonadati</taxon>
        <taxon>Bacteroidota</taxon>
        <taxon>Chitinophagia</taxon>
        <taxon>Chitinophagales</taxon>
        <taxon>Chitinophagaceae</taxon>
        <taxon>Chitinophaga</taxon>
    </lineage>
</organism>
<dbReference type="AlphaFoldDB" id="A0A3E1Y8J7"/>
<evidence type="ECO:0000313" key="3">
    <source>
        <dbReference type="Proteomes" id="UP000260644"/>
    </source>
</evidence>
<comment type="caution">
    <text evidence="2">The sequence shown here is derived from an EMBL/GenBank/DDBJ whole genome shotgun (WGS) entry which is preliminary data.</text>
</comment>
<evidence type="ECO:0000259" key="1">
    <source>
        <dbReference type="Pfam" id="PF14206"/>
    </source>
</evidence>
<reference evidence="2 3" key="1">
    <citation type="submission" date="2018-07" db="EMBL/GenBank/DDBJ databases">
        <title>Chitinophaga K2CV101002-2 sp. nov., isolated from a monsoon evergreen broad-leaved forest soil.</title>
        <authorList>
            <person name="Lv Y."/>
        </authorList>
    </citation>
    <scope>NUCLEOTIDE SEQUENCE [LARGE SCALE GENOMIC DNA]</scope>
    <source>
        <strain evidence="2 3">GDMCC 1.1288</strain>
    </source>
</reference>
<keyword evidence="3" id="KW-1185">Reference proteome</keyword>
<dbReference type="OrthoDB" id="1456570at2"/>
<protein>
    <recommendedName>
        <fullName evidence="1">Cysteine-rich CPCC domain-containing protein</fullName>
    </recommendedName>
</protein>
<dbReference type="Proteomes" id="UP000260644">
    <property type="component" value="Unassembled WGS sequence"/>
</dbReference>
<dbReference type="EMBL" id="QPMM01000009">
    <property type="protein sequence ID" value="RFS21198.1"/>
    <property type="molecule type" value="Genomic_DNA"/>
</dbReference>
<name>A0A3E1Y8J7_9BACT</name>
<sequence length="172" mass="20465">METTILIERNEAMQLVAWKELMALSIQRRRDIVKEILFYDETPEEEVKQVDSLSEIFNHKIVDYLIKKLLCATNEYIEDELKTLYNKNYMVVGEPILYDKCECCGYRTIEAHIGWDICPNCYWEDDGIKELNKHSPVNRMTLQQGRDNFIEFEACSSEFVKYVKAGRKRYLR</sequence>